<sequence>MAIGSAVMAGMSSIGSMFAGSGAAAAAGGTAAAAGGTAAAGGGGLLGSLGSFLGGSSAGFSNAGLLSAGMQGLGLLGNLFGGSDEAKAMKKAQEEQWRQQLIATQEAYKTVADAERSAAKQYHADAISNQASLLQQRAQVALLAGATGTGGNSVSSMLNDLAAEGGRNQSTIIDNYENQKINFTNQLKSIQRGGQMQMREFKKPSAVSTLVQGIPSLASAYVTGSKSGMALGKALTDSRTYSSGTRGI</sequence>
<dbReference type="Pfam" id="PF24072">
    <property type="entry name" value="T7_gp14"/>
    <property type="match status" value="1"/>
</dbReference>
<dbReference type="InterPro" id="IPR038996">
    <property type="entry name" value="Gp14"/>
</dbReference>
<proteinExistence type="predicted"/>
<dbReference type="EMBL" id="KX279892">
    <property type="protein sequence ID" value="ANT40793.1"/>
    <property type="molecule type" value="Genomic_DNA"/>
</dbReference>
<keyword evidence="2" id="KW-1185">Reference proteome</keyword>
<name>A0A1P8BK50_9CAUD</name>
<organism evidence="1 2">
    <name type="scientific">Escherichia phage AAPEc6</name>
    <dbReference type="NCBI Taxonomy" id="2886901"/>
    <lineage>
        <taxon>Viruses</taxon>
        <taxon>Duplodnaviria</taxon>
        <taxon>Heunggongvirae</taxon>
        <taxon>Uroviricota</taxon>
        <taxon>Caudoviricetes</taxon>
        <taxon>Autographivirales</taxon>
        <taxon>Autosignataviridae</taxon>
        <taxon>Molineuxvirinae</taxon>
        <taxon>Vectrevirus</taxon>
        <taxon>Vectrevirus AAPEc6</taxon>
    </lineage>
</organism>
<reference evidence="1" key="1">
    <citation type="submission" date="2017-06" db="EMBL/GenBank/DDBJ databases">
        <title>Genome of a bacteriophage of the Autographivirinae subfamily that infects Escherichia coli strain O45:H10.</title>
        <authorList>
            <person name="Nonis J."/>
            <person name="Billington C."/>
            <person name="Varsani A."/>
        </authorList>
    </citation>
    <scope>NUCLEOTIDE SEQUENCE [LARGE SCALE GENOMIC DNA]</scope>
</reference>
<evidence type="ECO:0000313" key="2">
    <source>
        <dbReference type="Proteomes" id="UP000225284"/>
    </source>
</evidence>
<dbReference type="Proteomes" id="UP000225284">
    <property type="component" value="Segment"/>
</dbReference>
<protein>
    <submittedName>
        <fullName evidence="1">Internal virion protein</fullName>
    </submittedName>
</protein>
<evidence type="ECO:0000313" key="1">
    <source>
        <dbReference type="EMBL" id="ANT40793.1"/>
    </source>
</evidence>
<dbReference type="RefSeq" id="YP_009786446.1">
    <property type="nucleotide sequence ID" value="NC_047769.1"/>
</dbReference>
<dbReference type="GeneID" id="54976523"/>
<accession>A0A1P8BK50</accession>